<evidence type="ECO:0000313" key="3">
    <source>
        <dbReference type="EMBL" id="WCL54799.1"/>
    </source>
</evidence>
<dbReference type="NCBIfam" id="TIGR02595">
    <property type="entry name" value="PEP_CTERM"/>
    <property type="match status" value="1"/>
</dbReference>
<name>A0AAE9XRN6_9PROT</name>
<sequence>MSGRFGRLVMATALCLGLAGATEAYTYQITGDLSFTSAEQAGLFGLSSPEGGAFKARFEADGTATTDDAIYTALDPITGDFIYEAVYALPLTQLVLGNVSLLYPDTGGAGSWMQLTFFYEYSYIRLGFETDMPVPGSANGLTVTDVDLLALDYSVLFYDANFDSIETFNSFYDRSGDISFAYGDGHTGTANISNLTLTVLPGGIPEPSTWMLLMMGFGFSAMAARRRRRAVVSGA</sequence>
<dbReference type="KEGG" id="gso:PH603_03380"/>
<feature type="chain" id="PRO_5042193142" evidence="1">
    <location>
        <begin position="25"/>
        <end position="235"/>
    </location>
</feature>
<dbReference type="Pfam" id="PF07589">
    <property type="entry name" value="PEP-CTERM"/>
    <property type="match status" value="1"/>
</dbReference>
<organism evidence="3 4">
    <name type="scientific">Gimibacter soli</name>
    <dbReference type="NCBI Taxonomy" id="3024400"/>
    <lineage>
        <taxon>Bacteria</taxon>
        <taxon>Pseudomonadati</taxon>
        <taxon>Pseudomonadota</taxon>
        <taxon>Alphaproteobacteria</taxon>
        <taxon>Kordiimonadales</taxon>
        <taxon>Temperatibacteraceae</taxon>
        <taxon>Gimibacter</taxon>
    </lineage>
</organism>
<protein>
    <submittedName>
        <fullName evidence="3">PEP-CTERM sorting domain-containing protein</fullName>
    </submittedName>
</protein>
<keyword evidence="1" id="KW-0732">Signal</keyword>
<evidence type="ECO:0000313" key="4">
    <source>
        <dbReference type="Proteomes" id="UP001217500"/>
    </source>
</evidence>
<dbReference type="InterPro" id="IPR013424">
    <property type="entry name" value="Ice-binding_C"/>
</dbReference>
<keyword evidence="4" id="KW-1185">Reference proteome</keyword>
<dbReference type="RefSeq" id="WP_289504519.1">
    <property type="nucleotide sequence ID" value="NZ_CP116805.1"/>
</dbReference>
<feature type="signal peptide" evidence="1">
    <location>
        <begin position="1"/>
        <end position="24"/>
    </location>
</feature>
<reference evidence="3" key="1">
    <citation type="submission" date="2023-01" db="EMBL/GenBank/DDBJ databases">
        <title>The genome sequence of Kordiimonadaceae bacterium 6D33.</title>
        <authorList>
            <person name="Liu Y."/>
        </authorList>
    </citation>
    <scope>NUCLEOTIDE SEQUENCE</scope>
    <source>
        <strain evidence="3">6D33</strain>
    </source>
</reference>
<gene>
    <name evidence="3" type="ORF">PH603_03380</name>
</gene>
<proteinExistence type="predicted"/>
<dbReference type="AlphaFoldDB" id="A0AAE9XRN6"/>
<dbReference type="Proteomes" id="UP001217500">
    <property type="component" value="Chromosome"/>
</dbReference>
<evidence type="ECO:0000256" key="1">
    <source>
        <dbReference type="SAM" id="SignalP"/>
    </source>
</evidence>
<feature type="domain" description="Ice-binding protein C-terminal" evidence="2">
    <location>
        <begin position="204"/>
        <end position="227"/>
    </location>
</feature>
<evidence type="ECO:0000259" key="2">
    <source>
        <dbReference type="Pfam" id="PF07589"/>
    </source>
</evidence>
<dbReference type="EMBL" id="CP116805">
    <property type="protein sequence ID" value="WCL54799.1"/>
    <property type="molecule type" value="Genomic_DNA"/>
</dbReference>
<accession>A0AAE9XRN6</accession>